<evidence type="ECO:0000313" key="2">
    <source>
        <dbReference type="EMBL" id="KAL3686401.1"/>
    </source>
</evidence>
<feature type="compositionally biased region" description="Polar residues" evidence="1">
    <location>
        <begin position="7"/>
        <end position="33"/>
    </location>
</feature>
<dbReference type="Proteomes" id="UP001633002">
    <property type="component" value="Unassembled WGS sequence"/>
</dbReference>
<comment type="caution">
    <text evidence="2">The sequence shown here is derived from an EMBL/GenBank/DDBJ whole genome shotgun (WGS) entry which is preliminary data.</text>
</comment>
<feature type="region of interest" description="Disordered" evidence="1">
    <location>
        <begin position="1"/>
        <end position="33"/>
    </location>
</feature>
<evidence type="ECO:0000313" key="3">
    <source>
        <dbReference type="Proteomes" id="UP001633002"/>
    </source>
</evidence>
<protein>
    <submittedName>
        <fullName evidence="2">Uncharacterized protein</fullName>
    </submittedName>
</protein>
<gene>
    <name evidence="2" type="ORF">R1sor_008975</name>
</gene>
<proteinExistence type="predicted"/>
<sequence>MSRSKRISVDTQSKENANQVENHQTVGGSRTPMTELLSSRTPIADITTFYVEKSPSKSKPRTAADFARLLIAELPNNKPPVVEPSLRQKNYDDILGIEPMKWEEGLNVIDISRMIEA</sequence>
<keyword evidence="3" id="KW-1185">Reference proteome</keyword>
<accession>A0ABD3H6G9</accession>
<dbReference type="EMBL" id="JBJQOH010000005">
    <property type="protein sequence ID" value="KAL3686401.1"/>
    <property type="molecule type" value="Genomic_DNA"/>
</dbReference>
<reference evidence="2 3" key="1">
    <citation type="submission" date="2024-09" db="EMBL/GenBank/DDBJ databases">
        <title>Chromosome-scale assembly of Riccia sorocarpa.</title>
        <authorList>
            <person name="Paukszto L."/>
        </authorList>
    </citation>
    <scope>NUCLEOTIDE SEQUENCE [LARGE SCALE GENOMIC DNA]</scope>
    <source>
        <strain evidence="2">LP-2024</strain>
        <tissue evidence="2">Aerial parts of the thallus</tissue>
    </source>
</reference>
<name>A0ABD3H6G9_9MARC</name>
<dbReference type="AlphaFoldDB" id="A0ABD3H6G9"/>
<organism evidence="2 3">
    <name type="scientific">Riccia sorocarpa</name>
    <dbReference type="NCBI Taxonomy" id="122646"/>
    <lineage>
        <taxon>Eukaryota</taxon>
        <taxon>Viridiplantae</taxon>
        <taxon>Streptophyta</taxon>
        <taxon>Embryophyta</taxon>
        <taxon>Marchantiophyta</taxon>
        <taxon>Marchantiopsida</taxon>
        <taxon>Marchantiidae</taxon>
        <taxon>Marchantiales</taxon>
        <taxon>Ricciaceae</taxon>
        <taxon>Riccia</taxon>
    </lineage>
</organism>
<evidence type="ECO:0000256" key="1">
    <source>
        <dbReference type="SAM" id="MobiDB-lite"/>
    </source>
</evidence>